<gene>
    <name evidence="2" type="ORF">C7H83_03470</name>
</gene>
<dbReference type="EMBL" id="CP027768">
    <property type="protein sequence ID" value="AYW49612.1"/>
    <property type="molecule type" value="Genomic_DNA"/>
</dbReference>
<dbReference type="InterPro" id="IPR049576">
    <property type="entry name" value="HDC-like"/>
</dbReference>
<evidence type="ECO:0000313" key="2">
    <source>
        <dbReference type="EMBL" id="AYW49612.1"/>
    </source>
</evidence>
<protein>
    <recommendedName>
        <fullName evidence="4">Na+/glutamate symporter</fullName>
    </recommendedName>
</protein>
<evidence type="ECO:0008006" key="4">
    <source>
        <dbReference type="Google" id="ProtNLM"/>
    </source>
</evidence>
<dbReference type="CDD" id="cd21416">
    <property type="entry name" value="HDC_protein"/>
    <property type="match status" value="1"/>
</dbReference>
<dbReference type="AlphaFoldDB" id="A0A3G5FH11"/>
<feature type="transmembrane region" description="Helical" evidence="1">
    <location>
        <begin position="264"/>
        <end position="280"/>
    </location>
</feature>
<name>A0A3G5FH11_TETHA</name>
<feature type="transmembrane region" description="Helical" evidence="1">
    <location>
        <begin position="58"/>
        <end position="76"/>
    </location>
</feature>
<feature type="transmembrane region" description="Helical" evidence="1">
    <location>
        <begin position="368"/>
        <end position="389"/>
    </location>
</feature>
<feature type="transmembrane region" description="Helical" evidence="1">
    <location>
        <begin position="88"/>
        <end position="110"/>
    </location>
</feature>
<dbReference type="RefSeq" id="WP_103892918.1">
    <property type="nucleotide sequence ID" value="NZ_CP027768.1"/>
</dbReference>
<evidence type="ECO:0000313" key="3">
    <source>
        <dbReference type="Proteomes" id="UP000280475"/>
    </source>
</evidence>
<organism evidence="2 3">
    <name type="scientific">Tetragenococcus halophilus</name>
    <name type="common">Pediococcus halophilus</name>
    <dbReference type="NCBI Taxonomy" id="51669"/>
    <lineage>
        <taxon>Bacteria</taxon>
        <taxon>Bacillati</taxon>
        <taxon>Bacillota</taxon>
        <taxon>Bacilli</taxon>
        <taxon>Lactobacillales</taxon>
        <taxon>Enterococcaceae</taxon>
        <taxon>Tetragenococcus</taxon>
    </lineage>
</organism>
<evidence type="ECO:0000256" key="1">
    <source>
        <dbReference type="SAM" id="Phobius"/>
    </source>
</evidence>
<feature type="transmembrane region" description="Helical" evidence="1">
    <location>
        <begin position="145"/>
        <end position="167"/>
    </location>
</feature>
<sequence>MKYLIAFLLVMVFIFIGEWVSSFSKAYIPSIFISAILFIIGFWTFLPKDIAVQASFGDEFIAIIVPVLLVHLGTMMDLKQLADQWRAVVIALTGALGAAILTMVIGTILYDWHTVAATIPPLLGGVVSTALMTEGLQAEGLTMYLALPVAMYILQNFIGYPMVSFMLKKEGNRLLKAYDPTAQTATNTEEQKENKQSQKFIKMPNQYKTSAFVLAKVAFVGLLAMGLSQLTNEAIDSSICALVLGVIGHQVGFLEKNVLNQAKVFNWLMYGLMAYIFSQLNTVTPQILKGIILQILILLILGVLGMFIASSLLAKSMKMSTPMAFATSLTALCGFPSDYILTSEVIQHLTSDERKRDYLSDHMMPKMLVGGFATVSVASIIIASILLQLL</sequence>
<keyword evidence="1" id="KW-1133">Transmembrane helix</keyword>
<feature type="transmembrane region" description="Helical" evidence="1">
    <location>
        <begin position="27"/>
        <end position="46"/>
    </location>
</feature>
<feature type="transmembrane region" description="Helical" evidence="1">
    <location>
        <begin position="292"/>
        <end position="314"/>
    </location>
</feature>
<keyword evidence="1" id="KW-0472">Membrane</keyword>
<feature type="transmembrane region" description="Helical" evidence="1">
    <location>
        <begin position="234"/>
        <end position="252"/>
    </location>
</feature>
<dbReference type="Proteomes" id="UP000280475">
    <property type="component" value="Chromosome"/>
</dbReference>
<reference evidence="2 3" key="1">
    <citation type="journal article" date="2012" name="Int. J. Syst. Evol. Microbiol.">
        <title>Characterization of Tetragenococcus strains from sugar thick juice reveals a novel species, Tetragenococcus osmophilus sp. nov., and divides Tetragenococcus halophilus into two subspecies, T. halophilus subsp. halophilus subsp. nov. and T. halophilus subsp. flandriensis subsp. nov.</title>
        <authorList>
            <person name="Juste A."/>
            <person name="Van Trappen S."/>
            <person name="Verreth C."/>
            <person name="Cleenwerck I."/>
            <person name="De Vos P."/>
            <person name="Lievens B."/>
            <person name="Willems K.A."/>
        </authorList>
    </citation>
    <scope>NUCLEOTIDE SEQUENCE [LARGE SCALE GENOMIC DNA]</scope>
    <source>
        <strain evidence="2 3">LMG 26042</strain>
    </source>
</reference>
<keyword evidence="1" id="KW-0812">Transmembrane</keyword>
<proteinExistence type="predicted"/>
<feature type="transmembrane region" description="Helical" evidence="1">
    <location>
        <begin position="209"/>
        <end position="228"/>
    </location>
</feature>
<accession>A0A3G5FH11</accession>